<reference evidence="2" key="1">
    <citation type="journal article" date="2015" name="Nature">
        <title>Complex archaea that bridge the gap between prokaryotes and eukaryotes.</title>
        <authorList>
            <person name="Spang A."/>
            <person name="Saw J.H."/>
            <person name="Jorgensen S.L."/>
            <person name="Zaremba-Niedzwiedzka K."/>
            <person name="Martijn J."/>
            <person name="Lind A.E."/>
            <person name="van Eijk R."/>
            <person name="Schleper C."/>
            <person name="Guy L."/>
            <person name="Ettema T.J."/>
        </authorList>
    </citation>
    <scope>NUCLEOTIDE SEQUENCE</scope>
</reference>
<dbReference type="AlphaFoldDB" id="A0A0F9PJC4"/>
<dbReference type="EMBL" id="LAZR01002422">
    <property type="protein sequence ID" value="KKN30269.1"/>
    <property type="molecule type" value="Genomic_DNA"/>
</dbReference>
<evidence type="ECO:0000256" key="1">
    <source>
        <dbReference type="SAM" id="MobiDB-lite"/>
    </source>
</evidence>
<sequence length="111" mass="12342">MARAKVTLRGARSFQSQSGDKWEKNQTRIITSDKAIRFYRVQSEFVVTMLADAAQPPPPPESEKPNAYTAAALGRTAKPDLQNLGAERFELTLEDSMRKDDMITAILEAQG</sequence>
<protein>
    <submittedName>
        <fullName evidence="2">Uncharacterized protein</fullName>
    </submittedName>
</protein>
<gene>
    <name evidence="2" type="ORF">LCGC14_0835840</name>
</gene>
<name>A0A0F9PJC4_9ZZZZ</name>
<evidence type="ECO:0000313" key="2">
    <source>
        <dbReference type="EMBL" id="KKN30269.1"/>
    </source>
</evidence>
<proteinExistence type="predicted"/>
<comment type="caution">
    <text evidence="2">The sequence shown here is derived from an EMBL/GenBank/DDBJ whole genome shotgun (WGS) entry which is preliminary data.</text>
</comment>
<accession>A0A0F9PJC4</accession>
<feature type="region of interest" description="Disordered" evidence="1">
    <location>
        <begin position="1"/>
        <end position="24"/>
    </location>
</feature>
<organism evidence="2">
    <name type="scientific">marine sediment metagenome</name>
    <dbReference type="NCBI Taxonomy" id="412755"/>
    <lineage>
        <taxon>unclassified sequences</taxon>
        <taxon>metagenomes</taxon>
        <taxon>ecological metagenomes</taxon>
    </lineage>
</organism>